<feature type="region of interest" description="Disordered" evidence="1">
    <location>
        <begin position="1"/>
        <end position="23"/>
    </location>
</feature>
<dbReference type="EMBL" id="QMQB01000202">
    <property type="protein sequence ID" value="RLE11921.1"/>
    <property type="molecule type" value="Genomic_DNA"/>
</dbReference>
<dbReference type="Proteomes" id="UP000885660">
    <property type="component" value="Unassembled WGS sequence"/>
</dbReference>
<name>A0A662DC63_UNCAE</name>
<comment type="caution">
    <text evidence="3">The sequence shown here is derived from an EMBL/GenBank/DDBJ whole genome shotgun (WGS) entry which is preliminary data.</text>
</comment>
<dbReference type="Proteomes" id="UP000267654">
    <property type="component" value="Unassembled WGS sequence"/>
</dbReference>
<gene>
    <name evidence="3" type="ORF">DRI96_05415</name>
    <name evidence="2" type="ORF">ENG47_07120</name>
</gene>
<proteinExistence type="predicted"/>
<organism evidence="3 4">
    <name type="scientific">Aerophobetes bacterium</name>
    <dbReference type="NCBI Taxonomy" id="2030807"/>
    <lineage>
        <taxon>Bacteria</taxon>
        <taxon>Candidatus Aerophobota</taxon>
    </lineage>
</organism>
<evidence type="ECO:0000313" key="3">
    <source>
        <dbReference type="EMBL" id="RLE11921.1"/>
    </source>
</evidence>
<dbReference type="EMBL" id="DRBC01000433">
    <property type="protein sequence ID" value="HDN85506.1"/>
    <property type="molecule type" value="Genomic_DNA"/>
</dbReference>
<accession>A0A662DC63</accession>
<evidence type="ECO:0000256" key="1">
    <source>
        <dbReference type="SAM" id="MobiDB-lite"/>
    </source>
</evidence>
<dbReference type="AlphaFoldDB" id="A0A662DC63"/>
<sequence>MPRGDGTGPFGGGGRGGGRGRGGGFGLGPGGECVCPNCGTVISHSRGTPCYQMTCPKCGAKMTRRR</sequence>
<protein>
    <submittedName>
        <fullName evidence="3">Uncharacterized protein</fullName>
    </submittedName>
</protein>
<evidence type="ECO:0000313" key="4">
    <source>
        <dbReference type="Proteomes" id="UP000267654"/>
    </source>
</evidence>
<evidence type="ECO:0000313" key="2">
    <source>
        <dbReference type="EMBL" id="HDN85506.1"/>
    </source>
</evidence>
<reference evidence="2" key="2">
    <citation type="journal article" date="2020" name="mSystems">
        <title>Genome- and Community-Level Interaction Insights into Carbon Utilization and Element Cycling Functions of Hydrothermarchaeota in Hydrothermal Sediment.</title>
        <authorList>
            <person name="Zhou Z."/>
            <person name="Liu Y."/>
            <person name="Xu W."/>
            <person name="Pan J."/>
            <person name="Luo Z.H."/>
            <person name="Li M."/>
        </authorList>
    </citation>
    <scope>NUCLEOTIDE SEQUENCE [LARGE SCALE GENOMIC DNA]</scope>
    <source>
        <strain evidence="2">HyVt-219</strain>
    </source>
</reference>
<reference evidence="3 4" key="1">
    <citation type="submission" date="2018-06" db="EMBL/GenBank/DDBJ databases">
        <title>Extensive metabolic versatility and redundancy in microbially diverse, dynamic hydrothermal sediments.</title>
        <authorList>
            <person name="Dombrowski N."/>
            <person name="Teske A."/>
            <person name="Baker B.J."/>
        </authorList>
    </citation>
    <scope>NUCLEOTIDE SEQUENCE [LARGE SCALE GENOMIC DNA]</scope>
    <source>
        <strain evidence="3">B19_G9</strain>
    </source>
</reference>